<dbReference type="NCBIfam" id="TIGR01730">
    <property type="entry name" value="RND_mfp"/>
    <property type="match status" value="1"/>
</dbReference>
<feature type="compositionally biased region" description="Low complexity" evidence="4">
    <location>
        <begin position="391"/>
        <end position="407"/>
    </location>
</feature>
<feature type="compositionally biased region" description="Basic and acidic residues" evidence="4">
    <location>
        <begin position="408"/>
        <end position="428"/>
    </location>
</feature>
<accession>A0A1W2CCW3</accession>
<evidence type="ECO:0000256" key="5">
    <source>
        <dbReference type="SAM" id="SignalP"/>
    </source>
</evidence>
<evidence type="ECO:0000259" key="9">
    <source>
        <dbReference type="Pfam" id="PF25967"/>
    </source>
</evidence>
<evidence type="ECO:0000256" key="3">
    <source>
        <dbReference type="SAM" id="Coils"/>
    </source>
</evidence>
<dbReference type="Proteomes" id="UP000192656">
    <property type="component" value="Unassembled WGS sequence"/>
</dbReference>
<dbReference type="SUPFAM" id="SSF111369">
    <property type="entry name" value="HlyD-like secretion proteins"/>
    <property type="match status" value="1"/>
</dbReference>
<dbReference type="Pfam" id="PF25967">
    <property type="entry name" value="RND-MFP_C"/>
    <property type="match status" value="1"/>
</dbReference>
<dbReference type="STRING" id="937218.SAMN06297251_109110"/>
<evidence type="ECO:0000313" key="10">
    <source>
        <dbReference type="EMBL" id="SMC83117.1"/>
    </source>
</evidence>
<dbReference type="Pfam" id="PF25944">
    <property type="entry name" value="Beta-barrel_RND"/>
    <property type="match status" value="1"/>
</dbReference>
<proteinExistence type="inferred from homology"/>
<dbReference type="InterPro" id="IPR058627">
    <property type="entry name" value="MdtA-like_C"/>
</dbReference>
<dbReference type="GO" id="GO:0030313">
    <property type="term" value="C:cell envelope"/>
    <property type="evidence" value="ECO:0007669"/>
    <property type="project" value="UniProtKB-SubCell"/>
</dbReference>
<feature type="domain" description="Multidrug resistance protein MdtA-like C-terminal permuted SH3" evidence="9">
    <location>
        <begin position="300"/>
        <end position="359"/>
    </location>
</feature>
<gene>
    <name evidence="10" type="ORF">SAMN06297251_109110</name>
</gene>
<dbReference type="GO" id="GO:0005886">
    <property type="term" value="C:plasma membrane"/>
    <property type="evidence" value="ECO:0007669"/>
    <property type="project" value="TreeGrafter"/>
</dbReference>
<keyword evidence="3" id="KW-0175">Coiled coil</keyword>
<reference evidence="10 11" key="1">
    <citation type="submission" date="2017-04" db="EMBL/GenBank/DDBJ databases">
        <authorList>
            <person name="Afonso C.L."/>
            <person name="Miller P.J."/>
            <person name="Scott M.A."/>
            <person name="Spackman E."/>
            <person name="Goraichik I."/>
            <person name="Dimitrov K.M."/>
            <person name="Suarez D.L."/>
            <person name="Swayne D.E."/>
        </authorList>
    </citation>
    <scope>NUCLEOTIDE SEQUENCE [LARGE SCALE GENOMIC DNA]</scope>
    <source>
        <strain evidence="10 11">CGMCC 1.10972</strain>
    </source>
</reference>
<organism evidence="10 11">
    <name type="scientific">Fulvimarina manganoxydans</name>
    <dbReference type="NCBI Taxonomy" id="937218"/>
    <lineage>
        <taxon>Bacteria</taxon>
        <taxon>Pseudomonadati</taxon>
        <taxon>Pseudomonadota</taxon>
        <taxon>Alphaproteobacteria</taxon>
        <taxon>Hyphomicrobiales</taxon>
        <taxon>Aurantimonadaceae</taxon>
        <taxon>Fulvimarina</taxon>
    </lineage>
</organism>
<feature type="chain" id="PRO_5012845592" evidence="5">
    <location>
        <begin position="26"/>
        <end position="462"/>
    </location>
</feature>
<feature type="signal peptide" evidence="5">
    <location>
        <begin position="1"/>
        <end position="25"/>
    </location>
</feature>
<evidence type="ECO:0000259" key="7">
    <source>
        <dbReference type="Pfam" id="PF25917"/>
    </source>
</evidence>
<dbReference type="EMBL" id="FWXR01000009">
    <property type="protein sequence ID" value="SMC83117.1"/>
    <property type="molecule type" value="Genomic_DNA"/>
</dbReference>
<feature type="domain" description="Multidrug resistance protein MdtA-like alpha-helical hairpin" evidence="6">
    <location>
        <begin position="103"/>
        <end position="170"/>
    </location>
</feature>
<evidence type="ECO:0000313" key="11">
    <source>
        <dbReference type="Proteomes" id="UP000192656"/>
    </source>
</evidence>
<keyword evidence="11" id="KW-1185">Reference proteome</keyword>
<comment type="subcellular location">
    <subcellularLocation>
        <location evidence="1">Cell envelope</location>
    </subcellularLocation>
</comment>
<name>A0A1W2CCW3_9HYPH</name>
<evidence type="ECO:0000256" key="1">
    <source>
        <dbReference type="ARBA" id="ARBA00004196"/>
    </source>
</evidence>
<protein>
    <submittedName>
        <fullName evidence="10">Membrane fusion protein, multidrug efflux system</fullName>
    </submittedName>
</protein>
<evidence type="ECO:0000259" key="8">
    <source>
        <dbReference type="Pfam" id="PF25944"/>
    </source>
</evidence>
<dbReference type="Gene3D" id="2.40.30.170">
    <property type="match status" value="1"/>
</dbReference>
<evidence type="ECO:0000256" key="2">
    <source>
        <dbReference type="ARBA" id="ARBA00009477"/>
    </source>
</evidence>
<dbReference type="OrthoDB" id="9816569at2"/>
<dbReference type="InterPro" id="IPR058626">
    <property type="entry name" value="MdtA-like_b-barrel"/>
</dbReference>
<evidence type="ECO:0000256" key="4">
    <source>
        <dbReference type="SAM" id="MobiDB-lite"/>
    </source>
</evidence>
<feature type="coiled-coil region" evidence="3">
    <location>
        <begin position="101"/>
        <end position="173"/>
    </location>
</feature>
<dbReference type="Gene3D" id="2.40.50.100">
    <property type="match status" value="1"/>
</dbReference>
<dbReference type="InterPro" id="IPR058624">
    <property type="entry name" value="MdtA-like_HH"/>
</dbReference>
<feature type="domain" description="Multidrug resistance protein MdtA-like beta-barrel" evidence="8">
    <location>
        <begin position="205"/>
        <end position="293"/>
    </location>
</feature>
<dbReference type="GO" id="GO:0046677">
    <property type="term" value="P:response to antibiotic"/>
    <property type="evidence" value="ECO:0007669"/>
    <property type="project" value="TreeGrafter"/>
</dbReference>
<dbReference type="InterPro" id="IPR006143">
    <property type="entry name" value="RND_pump_MFP"/>
</dbReference>
<keyword evidence="5" id="KW-0732">Signal</keyword>
<feature type="region of interest" description="Disordered" evidence="4">
    <location>
        <begin position="361"/>
        <end position="462"/>
    </location>
</feature>
<feature type="domain" description="Multidrug resistance protein MdtA-like barrel-sandwich hybrid" evidence="7">
    <location>
        <begin position="60"/>
        <end position="196"/>
    </location>
</feature>
<comment type="similarity">
    <text evidence="2">Belongs to the membrane fusion protein (MFP) (TC 8.A.1) family.</text>
</comment>
<dbReference type="InterPro" id="IPR058625">
    <property type="entry name" value="MdtA-like_BSH"/>
</dbReference>
<evidence type="ECO:0000259" key="6">
    <source>
        <dbReference type="Pfam" id="PF25876"/>
    </source>
</evidence>
<dbReference type="PANTHER" id="PTHR30158">
    <property type="entry name" value="ACRA/E-RELATED COMPONENT OF DRUG EFFLUX TRANSPORTER"/>
    <property type="match status" value="1"/>
</dbReference>
<dbReference type="Gene3D" id="1.10.287.470">
    <property type="entry name" value="Helix hairpin bin"/>
    <property type="match status" value="1"/>
</dbReference>
<dbReference type="Gene3D" id="2.40.420.20">
    <property type="match status" value="1"/>
</dbReference>
<dbReference type="Pfam" id="PF25876">
    <property type="entry name" value="HH_MFP_RND"/>
    <property type="match status" value="1"/>
</dbReference>
<dbReference type="AlphaFoldDB" id="A0A1W2CCW3"/>
<dbReference type="GO" id="GO:0022857">
    <property type="term" value="F:transmembrane transporter activity"/>
    <property type="evidence" value="ECO:0007669"/>
    <property type="project" value="InterPro"/>
</dbReference>
<sequence length="462" mass="47922">MQVFSTILRAAAGFALGFAAQSALAQGAGSPPPPKVEVETVSARDLPVTYEYPGRIAASREVEVRARVGGILLTREFEEGSRVSEGDLLFTIDPARYQADVALARAKVVQAQAQLTQAQRTEERSRALAQRGASSQAALDDALSARELAEAQVEAAEAELRTAELSLDYATVEAPVGGITSLEQVPEGSLLNTGDLLTKISQLDPVYVNFSAADKEAASIRELVENGTLRGASSPEDLTVEIIFGSGETYGETGKVDFTSTSIDTQTGTILSRAVMPNPASRLLPGQFVRLKLTGLSIEDAITIPAEALMQGPQGMFVYTLDDKNVAAVAPITVQRQVEAGYVVGSGLKAGDRIVTKGVVKVRPGTPVDPSEAQDPSEGPAGEASDEKPDGAAAAPTAPAAEAGTPPAEERGETDKAADAGEPRKIALAEKGAGGPPVPRAALPDGEDARRATASGADEANR</sequence>
<dbReference type="Pfam" id="PF25917">
    <property type="entry name" value="BSH_RND"/>
    <property type="match status" value="1"/>
</dbReference>